<protein>
    <submittedName>
        <fullName evidence="1">Tetratricopeptide repeat protein</fullName>
    </submittedName>
</protein>
<gene>
    <name evidence="1" type="ORF">RV045_10845</name>
</gene>
<name>A0ACC6P508_9BURK</name>
<comment type="caution">
    <text evidence="1">The sequence shown here is derived from an EMBL/GenBank/DDBJ whole genome shotgun (WGS) entry which is preliminary data.</text>
</comment>
<reference evidence="1" key="1">
    <citation type="submission" date="2023-10" db="EMBL/GenBank/DDBJ databases">
        <title>Amphibacter perezi, gen. nov., sp. nov. a novel taxa of the family Comamonadaceae, class Betaproteobacteria isolated from the skin microbiota of Pelophylax perezi from different populations.</title>
        <authorList>
            <person name="Costa S."/>
            <person name="Proenca D.N."/>
            <person name="Lopes I."/>
            <person name="Morais P.V."/>
        </authorList>
    </citation>
    <scope>NUCLEOTIDE SEQUENCE</scope>
    <source>
        <strain evidence="1">SL12-8</strain>
    </source>
</reference>
<dbReference type="Proteomes" id="UP001364695">
    <property type="component" value="Unassembled WGS sequence"/>
</dbReference>
<organism evidence="1 2">
    <name type="scientific">Amphibiibacter pelophylacis</name>
    <dbReference type="NCBI Taxonomy" id="1799477"/>
    <lineage>
        <taxon>Bacteria</taxon>
        <taxon>Pseudomonadati</taxon>
        <taxon>Pseudomonadota</taxon>
        <taxon>Betaproteobacteria</taxon>
        <taxon>Burkholderiales</taxon>
        <taxon>Sphaerotilaceae</taxon>
        <taxon>Amphibiibacter</taxon>
    </lineage>
</organism>
<evidence type="ECO:0000313" key="1">
    <source>
        <dbReference type="EMBL" id="MEJ7138919.1"/>
    </source>
</evidence>
<sequence>MLDITKHNLEADLIQASMVQPVLLDIWAPWCGPCKSLGPVLEKLEAEYGGAFVLGKLNSDDEPEIAGQLSQMFGVRSIPFCVMFSQGQPVDGFVGAVPEAQLRTFLDKHVTARPPLDAEPEAPAPELSPEDAQNAELERLLAAVHSQPESDSDRALAIQALLKAGRGAQARLLFEPVQARADAKVLLDQRLVAVQHWLAALQAEPSLPPVADLEARLASNRRDFDARYALAQHHLLAQAWTQAMDELLEIILRDKTWQDDLARRTYVAILEFMTPPAPKRQPGASGQPGPSGQTGKAGMPAAAAAAPEKALQLSGHAVFEKADPVLEQYRRKLSMALF</sequence>
<dbReference type="EMBL" id="JAWDIE010000017">
    <property type="protein sequence ID" value="MEJ7138919.1"/>
    <property type="molecule type" value="Genomic_DNA"/>
</dbReference>
<keyword evidence="2" id="KW-1185">Reference proteome</keyword>
<proteinExistence type="predicted"/>
<evidence type="ECO:0000313" key="2">
    <source>
        <dbReference type="Proteomes" id="UP001364695"/>
    </source>
</evidence>
<accession>A0ACC6P508</accession>